<dbReference type="Pfam" id="PF00781">
    <property type="entry name" value="DAGK_cat"/>
    <property type="match status" value="1"/>
</dbReference>
<keyword evidence="7" id="KW-1185">Reference proteome</keyword>
<dbReference type="PANTHER" id="PTHR12358:SF31">
    <property type="entry name" value="ACYLGLYCEROL KINASE, MITOCHONDRIAL"/>
    <property type="match status" value="1"/>
</dbReference>
<dbReference type="OrthoDB" id="3853857at2759"/>
<dbReference type="GO" id="GO:0005737">
    <property type="term" value="C:cytoplasm"/>
    <property type="evidence" value="ECO:0007669"/>
    <property type="project" value="TreeGrafter"/>
</dbReference>
<dbReference type="InterPro" id="IPR016064">
    <property type="entry name" value="NAD/diacylglycerol_kinase_sf"/>
</dbReference>
<keyword evidence="3" id="KW-0418">Kinase</keyword>
<protein>
    <submittedName>
        <fullName evidence="6">13254_t:CDS:1</fullName>
    </submittedName>
</protein>
<comment type="caution">
    <text evidence="6">The sequence shown here is derived from an EMBL/GenBank/DDBJ whole genome shotgun (WGS) entry which is preliminary data.</text>
</comment>
<evidence type="ECO:0000256" key="1">
    <source>
        <dbReference type="ARBA" id="ARBA00022679"/>
    </source>
</evidence>
<dbReference type="SUPFAM" id="SSF111331">
    <property type="entry name" value="NAD kinase/diacylglycerol kinase-like"/>
    <property type="match status" value="1"/>
</dbReference>
<evidence type="ECO:0000256" key="3">
    <source>
        <dbReference type="ARBA" id="ARBA00022777"/>
    </source>
</evidence>
<evidence type="ECO:0000259" key="5">
    <source>
        <dbReference type="PROSITE" id="PS50146"/>
    </source>
</evidence>
<keyword evidence="4" id="KW-0067">ATP-binding</keyword>
<keyword evidence="2" id="KW-0547">Nucleotide-binding</keyword>
<evidence type="ECO:0000313" key="7">
    <source>
        <dbReference type="Proteomes" id="UP000789570"/>
    </source>
</evidence>
<dbReference type="Gene3D" id="2.60.200.40">
    <property type="match status" value="1"/>
</dbReference>
<reference evidence="6" key="1">
    <citation type="submission" date="2021-06" db="EMBL/GenBank/DDBJ databases">
        <authorList>
            <person name="Kallberg Y."/>
            <person name="Tangrot J."/>
            <person name="Rosling A."/>
        </authorList>
    </citation>
    <scope>NUCLEOTIDE SEQUENCE</scope>
    <source>
        <strain evidence="6">UK204</strain>
    </source>
</reference>
<dbReference type="InterPro" id="IPR045540">
    <property type="entry name" value="YegS/DAGK_C"/>
</dbReference>
<dbReference type="PANTHER" id="PTHR12358">
    <property type="entry name" value="SPHINGOSINE KINASE"/>
    <property type="match status" value="1"/>
</dbReference>
<dbReference type="GO" id="GO:0016020">
    <property type="term" value="C:membrane"/>
    <property type="evidence" value="ECO:0007669"/>
    <property type="project" value="TreeGrafter"/>
</dbReference>
<dbReference type="Pfam" id="PF19279">
    <property type="entry name" value="YegS_C"/>
    <property type="match status" value="1"/>
</dbReference>
<dbReference type="Proteomes" id="UP000789570">
    <property type="component" value="Unassembled WGS sequence"/>
</dbReference>
<sequence>MLSLQAKNGDNTTILSFSSDALSFESKNKIGVTKISSRYILSVYLDKSKGIRIIVKALIPHGKLVLKLNTFSFDVLDEEIAKLWIENVNAIVYKDTKKEKRLKIFINPFGGSGRAMKIFNNSVKPIFDAARCKCDITLTEYSNHAKEIVKDLDLKDYDTIVTASGDGIVHEVINGLLSRDDALDIDIPIGVVPAGSGNGLSFCLLGNDHGNSASHAALNVVKGVPMKIDVCSVTQGNQRYYSFMTINYGIIADCDLSTEHLRFMKDLRFVVGALQALLANRRYGCEIAMKVVEDNIEKIKQGYHKTYDASTSCIEDNRDKSEGIKDKFGSVNDPIPSDWTVLNDDGYIFIAGKIPWISKGQIVFPCALPSDGLLDLMVVNTEKVSRMKVASILTSFEESSHINMKEVNYYKVAALRLTPKNKDVGYISIDGERVPFEPFQVEVHSKLINVLSIDGRYASTNV</sequence>
<dbReference type="GO" id="GO:0046512">
    <property type="term" value="P:sphingosine biosynthetic process"/>
    <property type="evidence" value="ECO:0007669"/>
    <property type="project" value="TreeGrafter"/>
</dbReference>
<dbReference type="GO" id="GO:0005524">
    <property type="term" value="F:ATP binding"/>
    <property type="evidence" value="ECO:0007669"/>
    <property type="project" value="UniProtKB-KW"/>
</dbReference>
<proteinExistence type="predicted"/>
<accession>A0A9N9C0P2</accession>
<dbReference type="InterPro" id="IPR050187">
    <property type="entry name" value="Lipid_Phosphate_FormReg"/>
</dbReference>
<dbReference type="GO" id="GO:0001727">
    <property type="term" value="F:lipid kinase activity"/>
    <property type="evidence" value="ECO:0007669"/>
    <property type="project" value="TreeGrafter"/>
</dbReference>
<organism evidence="6 7">
    <name type="scientific">Funneliformis caledonium</name>
    <dbReference type="NCBI Taxonomy" id="1117310"/>
    <lineage>
        <taxon>Eukaryota</taxon>
        <taxon>Fungi</taxon>
        <taxon>Fungi incertae sedis</taxon>
        <taxon>Mucoromycota</taxon>
        <taxon>Glomeromycotina</taxon>
        <taxon>Glomeromycetes</taxon>
        <taxon>Glomerales</taxon>
        <taxon>Glomeraceae</taxon>
        <taxon>Funneliformis</taxon>
    </lineage>
</organism>
<evidence type="ECO:0000313" key="6">
    <source>
        <dbReference type="EMBL" id="CAG8582725.1"/>
    </source>
</evidence>
<feature type="domain" description="DAGKc" evidence="5">
    <location>
        <begin position="97"/>
        <end position="237"/>
    </location>
</feature>
<name>A0A9N9C0P2_9GLOM</name>
<dbReference type="EMBL" id="CAJVPQ010002083">
    <property type="protein sequence ID" value="CAG8582725.1"/>
    <property type="molecule type" value="Genomic_DNA"/>
</dbReference>
<gene>
    <name evidence="6" type="ORF">FCALED_LOCUS7681</name>
</gene>
<evidence type="ECO:0000256" key="4">
    <source>
        <dbReference type="ARBA" id="ARBA00022840"/>
    </source>
</evidence>
<dbReference type="InterPro" id="IPR001206">
    <property type="entry name" value="Diacylglycerol_kinase_cat_dom"/>
</dbReference>
<dbReference type="InterPro" id="IPR017438">
    <property type="entry name" value="ATP-NAD_kinase_N"/>
</dbReference>
<dbReference type="Gene3D" id="3.40.50.10330">
    <property type="entry name" value="Probable inorganic polyphosphate/atp-NAD kinase, domain 1"/>
    <property type="match status" value="1"/>
</dbReference>
<dbReference type="SMART" id="SM00046">
    <property type="entry name" value="DAGKc"/>
    <property type="match status" value="1"/>
</dbReference>
<dbReference type="PROSITE" id="PS50146">
    <property type="entry name" value="DAGK"/>
    <property type="match status" value="1"/>
</dbReference>
<keyword evidence="1" id="KW-0808">Transferase</keyword>
<evidence type="ECO:0000256" key="2">
    <source>
        <dbReference type="ARBA" id="ARBA00022741"/>
    </source>
</evidence>
<dbReference type="AlphaFoldDB" id="A0A9N9C0P2"/>